<dbReference type="EMBL" id="KQ418945">
    <property type="protein sequence ID" value="KOF85243.1"/>
    <property type="molecule type" value="Genomic_DNA"/>
</dbReference>
<reference evidence="1" key="1">
    <citation type="submission" date="2015-07" db="EMBL/GenBank/DDBJ databases">
        <title>MeaNS - Measles Nucleotide Surveillance Program.</title>
        <authorList>
            <person name="Tran T."/>
            <person name="Druce J."/>
        </authorList>
    </citation>
    <scope>NUCLEOTIDE SEQUENCE</scope>
    <source>
        <strain evidence="1">UCB-OBI-ISO-001</strain>
        <tissue evidence="1">Gonad</tissue>
    </source>
</reference>
<protein>
    <submittedName>
        <fullName evidence="1">Uncharacterized protein</fullName>
    </submittedName>
</protein>
<name>A0A0L8H7I3_OCTBM</name>
<dbReference type="OrthoDB" id="10299197at2759"/>
<gene>
    <name evidence="1" type="ORF">OCBIM_22020645mg</name>
</gene>
<sequence>MNSIEDFDRFGMLSEDSKYESTKFSNDYNTTRVICYICGIDCTPKHSCQHETLCLKDWLKENHTFDYFAPQQPKPYPDPFLSSAKQIHRYNQNAADTAVHCLDITPKANKKHDLKKIPALGLKQPNTLIQPQRFVRQDEQDYVVRKKIQDKVGFLKNADEKLPKTILHSVLVKTMQKYAPLLPEPSAPNRIPREHLYGYNVDELNSTNKLILKPCYIATEQLIKSGLPSHVGLASRRPVQISSKITTI</sequence>
<proteinExistence type="predicted"/>
<evidence type="ECO:0000313" key="1">
    <source>
        <dbReference type="EMBL" id="KOF85243.1"/>
    </source>
</evidence>
<organism evidence="1">
    <name type="scientific">Octopus bimaculoides</name>
    <name type="common">California two-spotted octopus</name>
    <dbReference type="NCBI Taxonomy" id="37653"/>
    <lineage>
        <taxon>Eukaryota</taxon>
        <taxon>Metazoa</taxon>
        <taxon>Spiralia</taxon>
        <taxon>Lophotrochozoa</taxon>
        <taxon>Mollusca</taxon>
        <taxon>Cephalopoda</taxon>
        <taxon>Coleoidea</taxon>
        <taxon>Octopodiformes</taxon>
        <taxon>Octopoda</taxon>
        <taxon>Incirrata</taxon>
        <taxon>Octopodidae</taxon>
        <taxon>Octopus</taxon>
    </lineage>
</organism>
<dbReference type="AlphaFoldDB" id="A0A0L8H7I3"/>
<accession>A0A0L8H7I3</accession>
<dbReference type="KEGG" id="obi:106872306"/>